<feature type="compositionally biased region" description="Low complexity" evidence="2">
    <location>
        <begin position="1"/>
        <end position="37"/>
    </location>
</feature>
<evidence type="ECO:0000256" key="2">
    <source>
        <dbReference type="SAM" id="MobiDB-lite"/>
    </source>
</evidence>
<evidence type="ECO:0000256" key="1">
    <source>
        <dbReference type="ARBA" id="ARBA00038158"/>
    </source>
</evidence>
<sequence length="368" mass="40649">MSSPPKAAASPSAQPASPKVASPKSPASPQAQPAEQSHVALEAAPFEEPLDSDSDSAFGDDSNSTSSVSSSILEYRTIQGRKYHSERHEGQYFAPIDDRHNESGDIAHHYLTVLLDGKLYTAPIDNPKRVLDVGTGTGIWAIDFADEHPAAEVTGTDLSPIQPSWIPPNLRFEIDDCTKSPWTWPEGTFDYIHMRYLFGSIADWDALFRNAYHACAPGGWVESIDVEVDYVSDDGSVKPGSAMTMWGDMCREAGPKMGRSFMLLRENVQTTGMEKAGFVNITVVDRKIPMGGWPLDPKLAEVGRFVQLGFENDLEGYASLVWNVILGRPADEFQVFLAKTRQELRDPRVHPYFWVRWVYGQKPGPGSS</sequence>
<keyword evidence="4" id="KW-1185">Reference proteome</keyword>
<feature type="compositionally biased region" description="Low complexity" evidence="2">
    <location>
        <begin position="55"/>
        <end position="70"/>
    </location>
</feature>
<dbReference type="PANTHER" id="PTHR43591:SF10">
    <property type="entry name" value="ABC TRANSMEMBRANE TYPE-1 DOMAIN-CONTAINING PROTEIN-RELATED"/>
    <property type="match status" value="1"/>
</dbReference>
<name>A0AAV9GFK6_9PEZI</name>
<dbReference type="CDD" id="cd02440">
    <property type="entry name" value="AdoMet_MTases"/>
    <property type="match status" value="1"/>
</dbReference>
<comment type="similarity">
    <text evidence="1">Belongs to the methyltransferase superfamily. LaeA methyltransferase family.</text>
</comment>
<dbReference type="EMBL" id="MU865959">
    <property type="protein sequence ID" value="KAK4446158.1"/>
    <property type="molecule type" value="Genomic_DNA"/>
</dbReference>
<reference evidence="3" key="1">
    <citation type="journal article" date="2023" name="Mol. Phylogenet. Evol.">
        <title>Genome-scale phylogeny and comparative genomics of the fungal order Sordariales.</title>
        <authorList>
            <person name="Hensen N."/>
            <person name="Bonometti L."/>
            <person name="Westerberg I."/>
            <person name="Brannstrom I.O."/>
            <person name="Guillou S."/>
            <person name="Cros-Aarteil S."/>
            <person name="Calhoun S."/>
            <person name="Haridas S."/>
            <person name="Kuo A."/>
            <person name="Mondo S."/>
            <person name="Pangilinan J."/>
            <person name="Riley R."/>
            <person name="LaButti K."/>
            <person name="Andreopoulos B."/>
            <person name="Lipzen A."/>
            <person name="Chen C."/>
            <person name="Yan M."/>
            <person name="Daum C."/>
            <person name="Ng V."/>
            <person name="Clum A."/>
            <person name="Steindorff A."/>
            <person name="Ohm R.A."/>
            <person name="Martin F."/>
            <person name="Silar P."/>
            <person name="Natvig D.O."/>
            <person name="Lalanne C."/>
            <person name="Gautier V."/>
            <person name="Ament-Velasquez S.L."/>
            <person name="Kruys A."/>
            <person name="Hutchinson M.I."/>
            <person name="Powell A.J."/>
            <person name="Barry K."/>
            <person name="Miller A.N."/>
            <person name="Grigoriev I.V."/>
            <person name="Debuchy R."/>
            <person name="Gladieux P."/>
            <person name="Hiltunen Thoren M."/>
            <person name="Johannesson H."/>
        </authorList>
    </citation>
    <scope>NUCLEOTIDE SEQUENCE</scope>
    <source>
        <strain evidence="3">PSN243</strain>
    </source>
</reference>
<dbReference type="GO" id="GO:0008168">
    <property type="term" value="F:methyltransferase activity"/>
    <property type="evidence" value="ECO:0007669"/>
    <property type="project" value="TreeGrafter"/>
</dbReference>
<dbReference type="InterPro" id="IPR029063">
    <property type="entry name" value="SAM-dependent_MTases_sf"/>
</dbReference>
<dbReference type="Pfam" id="PF13489">
    <property type="entry name" value="Methyltransf_23"/>
    <property type="match status" value="1"/>
</dbReference>
<accession>A0AAV9GFK6</accession>
<dbReference type="AlphaFoldDB" id="A0AAV9GFK6"/>
<evidence type="ECO:0000313" key="4">
    <source>
        <dbReference type="Proteomes" id="UP001321760"/>
    </source>
</evidence>
<proteinExistence type="inferred from homology"/>
<feature type="region of interest" description="Disordered" evidence="2">
    <location>
        <begin position="1"/>
        <end position="70"/>
    </location>
</feature>
<dbReference type="PANTHER" id="PTHR43591">
    <property type="entry name" value="METHYLTRANSFERASE"/>
    <property type="match status" value="1"/>
</dbReference>
<organism evidence="3 4">
    <name type="scientific">Podospora aff. communis PSN243</name>
    <dbReference type="NCBI Taxonomy" id="3040156"/>
    <lineage>
        <taxon>Eukaryota</taxon>
        <taxon>Fungi</taxon>
        <taxon>Dikarya</taxon>
        <taxon>Ascomycota</taxon>
        <taxon>Pezizomycotina</taxon>
        <taxon>Sordariomycetes</taxon>
        <taxon>Sordariomycetidae</taxon>
        <taxon>Sordariales</taxon>
        <taxon>Podosporaceae</taxon>
        <taxon>Podospora</taxon>
    </lineage>
</organism>
<evidence type="ECO:0000313" key="3">
    <source>
        <dbReference type="EMBL" id="KAK4446158.1"/>
    </source>
</evidence>
<protein>
    <submittedName>
        <fullName evidence="3">Phosphoethanolamine N-methyltransferase 3-like protein 1</fullName>
    </submittedName>
</protein>
<gene>
    <name evidence="3" type="ORF">QBC34DRAFT_441122</name>
</gene>
<dbReference type="Proteomes" id="UP001321760">
    <property type="component" value="Unassembled WGS sequence"/>
</dbReference>
<comment type="caution">
    <text evidence="3">The sequence shown here is derived from an EMBL/GenBank/DDBJ whole genome shotgun (WGS) entry which is preliminary data.</text>
</comment>
<reference evidence="3" key="2">
    <citation type="submission" date="2023-05" db="EMBL/GenBank/DDBJ databases">
        <authorList>
            <consortium name="Lawrence Berkeley National Laboratory"/>
            <person name="Steindorff A."/>
            <person name="Hensen N."/>
            <person name="Bonometti L."/>
            <person name="Westerberg I."/>
            <person name="Brannstrom I.O."/>
            <person name="Guillou S."/>
            <person name="Cros-Aarteil S."/>
            <person name="Calhoun S."/>
            <person name="Haridas S."/>
            <person name="Kuo A."/>
            <person name="Mondo S."/>
            <person name="Pangilinan J."/>
            <person name="Riley R."/>
            <person name="Labutti K."/>
            <person name="Andreopoulos B."/>
            <person name="Lipzen A."/>
            <person name="Chen C."/>
            <person name="Yanf M."/>
            <person name="Daum C."/>
            <person name="Ng V."/>
            <person name="Clum A."/>
            <person name="Ohm R."/>
            <person name="Martin F."/>
            <person name="Silar P."/>
            <person name="Natvig D."/>
            <person name="Lalanne C."/>
            <person name="Gautier V."/>
            <person name="Ament-Velasquez S.L."/>
            <person name="Kruys A."/>
            <person name="Hutchinson M.I."/>
            <person name="Powell A.J."/>
            <person name="Barry K."/>
            <person name="Miller A.N."/>
            <person name="Grigoriev I.V."/>
            <person name="Debuchy R."/>
            <person name="Gladieux P."/>
            <person name="Thoren M.H."/>
            <person name="Johannesson H."/>
        </authorList>
    </citation>
    <scope>NUCLEOTIDE SEQUENCE</scope>
    <source>
        <strain evidence="3">PSN243</strain>
    </source>
</reference>
<dbReference type="Gene3D" id="3.40.50.150">
    <property type="entry name" value="Vaccinia Virus protein VP39"/>
    <property type="match status" value="1"/>
</dbReference>
<dbReference type="SUPFAM" id="SSF53335">
    <property type="entry name" value="S-adenosyl-L-methionine-dependent methyltransferases"/>
    <property type="match status" value="1"/>
</dbReference>